<reference evidence="2" key="1">
    <citation type="submission" date="2023-03" db="EMBL/GenBank/DDBJ databases">
        <title>Massive genome expansion in bonnet fungi (Mycena s.s.) driven by repeated elements and novel gene families across ecological guilds.</title>
        <authorList>
            <consortium name="Lawrence Berkeley National Laboratory"/>
            <person name="Harder C.B."/>
            <person name="Miyauchi S."/>
            <person name="Viragh M."/>
            <person name="Kuo A."/>
            <person name="Thoen E."/>
            <person name="Andreopoulos B."/>
            <person name="Lu D."/>
            <person name="Skrede I."/>
            <person name="Drula E."/>
            <person name="Henrissat B."/>
            <person name="Morin E."/>
            <person name="Kohler A."/>
            <person name="Barry K."/>
            <person name="LaButti K."/>
            <person name="Morin E."/>
            <person name="Salamov A."/>
            <person name="Lipzen A."/>
            <person name="Mereny Z."/>
            <person name="Hegedus B."/>
            <person name="Baldrian P."/>
            <person name="Stursova M."/>
            <person name="Weitz H."/>
            <person name="Taylor A."/>
            <person name="Grigoriev I.V."/>
            <person name="Nagy L.G."/>
            <person name="Martin F."/>
            <person name="Kauserud H."/>
        </authorList>
    </citation>
    <scope>NUCLEOTIDE SEQUENCE</scope>
    <source>
        <strain evidence="2">9144</strain>
    </source>
</reference>
<name>A0AAD6YMJ7_9AGAR</name>
<dbReference type="AlphaFoldDB" id="A0AAD6YMJ7"/>
<gene>
    <name evidence="2" type="ORF">GGX14DRAFT_558039</name>
</gene>
<evidence type="ECO:0000256" key="1">
    <source>
        <dbReference type="SAM" id="MobiDB-lite"/>
    </source>
</evidence>
<evidence type="ECO:0000313" key="3">
    <source>
        <dbReference type="Proteomes" id="UP001219525"/>
    </source>
</evidence>
<evidence type="ECO:0000313" key="2">
    <source>
        <dbReference type="EMBL" id="KAJ7223470.1"/>
    </source>
</evidence>
<accession>A0AAD6YMJ7</accession>
<feature type="compositionally biased region" description="Polar residues" evidence="1">
    <location>
        <begin position="1"/>
        <end position="12"/>
    </location>
</feature>
<feature type="compositionally biased region" description="Acidic residues" evidence="1">
    <location>
        <begin position="112"/>
        <end position="121"/>
    </location>
</feature>
<proteinExistence type="predicted"/>
<feature type="region of interest" description="Disordered" evidence="1">
    <location>
        <begin position="88"/>
        <end position="150"/>
    </location>
</feature>
<feature type="compositionally biased region" description="Basic and acidic residues" evidence="1">
    <location>
        <begin position="91"/>
        <end position="111"/>
    </location>
</feature>
<dbReference type="EMBL" id="JARJCW010000006">
    <property type="protein sequence ID" value="KAJ7223470.1"/>
    <property type="molecule type" value="Genomic_DNA"/>
</dbReference>
<comment type="caution">
    <text evidence="2">The sequence shown here is derived from an EMBL/GenBank/DDBJ whole genome shotgun (WGS) entry which is preliminary data.</text>
</comment>
<organism evidence="2 3">
    <name type="scientific">Mycena pura</name>
    <dbReference type="NCBI Taxonomy" id="153505"/>
    <lineage>
        <taxon>Eukaryota</taxon>
        <taxon>Fungi</taxon>
        <taxon>Dikarya</taxon>
        <taxon>Basidiomycota</taxon>
        <taxon>Agaricomycotina</taxon>
        <taxon>Agaricomycetes</taxon>
        <taxon>Agaricomycetidae</taxon>
        <taxon>Agaricales</taxon>
        <taxon>Marasmiineae</taxon>
        <taxon>Mycenaceae</taxon>
        <taxon>Mycena</taxon>
    </lineage>
</organism>
<keyword evidence="3" id="KW-1185">Reference proteome</keyword>
<dbReference type="Proteomes" id="UP001219525">
    <property type="component" value="Unassembled WGS sequence"/>
</dbReference>
<sequence length="265" mass="29267">MDSDPASNNESPRSFDKSGCGPVFESPCSRRGCNHIFTYSGTNPFVDLAAMVAMHRRHCVGVEREISASRRCPRTEWQAPASLVQQFAASKSERGERWRSSRSSFEDRDVGDMDYEDSWSDEESRLSPMDEGCHEAPNDVPASGVTRGRPGADGPLEAGRATVAIGDQRAPVAPGATAQGSTGTYQWQRVKKTARKESERKALLETDPWVLAVSATQVVCAGCRQTIRLDARSRYYPGLWEKHRDRCDGVRLMRAADDAAGRKRV</sequence>
<protein>
    <submittedName>
        <fullName evidence="2">Uncharacterized protein</fullName>
    </submittedName>
</protein>
<feature type="region of interest" description="Disordered" evidence="1">
    <location>
        <begin position="1"/>
        <end position="20"/>
    </location>
</feature>